<feature type="compositionally biased region" description="Basic and acidic residues" evidence="2">
    <location>
        <begin position="1"/>
        <end position="14"/>
    </location>
</feature>
<feature type="region of interest" description="Disordered" evidence="2">
    <location>
        <begin position="80"/>
        <end position="117"/>
    </location>
</feature>
<protein>
    <recommendedName>
        <fullName evidence="3">CCHC-type domain-containing protein</fullName>
    </recommendedName>
</protein>
<dbReference type="GO" id="GO:0003676">
    <property type="term" value="F:nucleic acid binding"/>
    <property type="evidence" value="ECO:0007669"/>
    <property type="project" value="InterPro"/>
</dbReference>
<dbReference type="SMART" id="SM00343">
    <property type="entry name" value="ZnF_C2HC"/>
    <property type="match status" value="6"/>
</dbReference>
<keyword evidence="1" id="KW-0863">Zinc-finger</keyword>
<organism evidence="4 5">
    <name type="scientific">Rubroshorea leprosula</name>
    <dbReference type="NCBI Taxonomy" id="152421"/>
    <lineage>
        <taxon>Eukaryota</taxon>
        <taxon>Viridiplantae</taxon>
        <taxon>Streptophyta</taxon>
        <taxon>Embryophyta</taxon>
        <taxon>Tracheophyta</taxon>
        <taxon>Spermatophyta</taxon>
        <taxon>Magnoliopsida</taxon>
        <taxon>eudicotyledons</taxon>
        <taxon>Gunneridae</taxon>
        <taxon>Pentapetalae</taxon>
        <taxon>rosids</taxon>
        <taxon>malvids</taxon>
        <taxon>Malvales</taxon>
        <taxon>Dipterocarpaceae</taxon>
        <taxon>Rubroshorea</taxon>
    </lineage>
</organism>
<keyword evidence="5" id="KW-1185">Reference proteome</keyword>
<dbReference type="AlphaFoldDB" id="A0AAV5HXV3"/>
<dbReference type="Gene3D" id="4.10.60.10">
    <property type="entry name" value="Zinc finger, CCHC-type"/>
    <property type="match status" value="4"/>
</dbReference>
<gene>
    <name evidence="4" type="ORF">SLEP1_g7272</name>
</gene>
<evidence type="ECO:0000256" key="1">
    <source>
        <dbReference type="PROSITE-ProRule" id="PRU00047"/>
    </source>
</evidence>
<sequence>MAMRDKRKEAKLDFEEMEEDESRLSNSRSVIELGSSDDDEANEDLSLKIVEKALSKQASKLTEDGISAFNASDDVTVVRLSSSSSPEAEVPVASASGNDREEAGDMKSERNVKKRKKQNQTKIDEVIIVDDEENSQKVEKASVLTTGAVESVAPDAVDMSDNIVLRKLLRGPRYFNLPDSGWETCYNCGEGGHMAVNCPSASKRKKPCFVCGSLDHGARKCSKAQDCFICKKSGHRAKDCPDKYKSDFKNSKICLRCGDSGHDMFSCSNNYLQDDLKEIQCYVCKGFGHLCCANFVDTSPREVSCYRCGQLGHIGLACGKLHGETRETTGVVSTGSCYKCGVVGHFARQCTNPSKVIF</sequence>
<dbReference type="PROSITE" id="PS50158">
    <property type="entry name" value="ZF_CCHC"/>
    <property type="match status" value="4"/>
</dbReference>
<dbReference type="Pfam" id="PF00098">
    <property type="entry name" value="zf-CCHC"/>
    <property type="match status" value="3"/>
</dbReference>
<keyword evidence="1" id="KW-0479">Metal-binding</keyword>
<reference evidence="4 5" key="1">
    <citation type="journal article" date="2021" name="Commun. Biol.">
        <title>The genome of Shorea leprosula (Dipterocarpaceae) highlights the ecological relevance of drought in aseasonal tropical rainforests.</title>
        <authorList>
            <person name="Ng K.K.S."/>
            <person name="Kobayashi M.J."/>
            <person name="Fawcett J.A."/>
            <person name="Hatakeyama M."/>
            <person name="Paape T."/>
            <person name="Ng C.H."/>
            <person name="Ang C.C."/>
            <person name="Tnah L.H."/>
            <person name="Lee C.T."/>
            <person name="Nishiyama T."/>
            <person name="Sese J."/>
            <person name="O'Brien M.J."/>
            <person name="Copetti D."/>
            <person name="Mohd Noor M.I."/>
            <person name="Ong R.C."/>
            <person name="Putra M."/>
            <person name="Sireger I.Z."/>
            <person name="Indrioko S."/>
            <person name="Kosugi Y."/>
            <person name="Izuno A."/>
            <person name="Isagi Y."/>
            <person name="Lee S.L."/>
            <person name="Shimizu K.K."/>
        </authorList>
    </citation>
    <scope>NUCLEOTIDE SEQUENCE [LARGE SCALE GENOMIC DNA]</scope>
    <source>
        <strain evidence="4">214</strain>
    </source>
</reference>
<evidence type="ECO:0000259" key="3">
    <source>
        <dbReference type="PROSITE" id="PS50158"/>
    </source>
</evidence>
<dbReference type="PANTHER" id="PTHR46978:SF1">
    <property type="entry name" value="ZINC KNUCKLE (CCHC-TYPE) FAMILY PROTEIN"/>
    <property type="match status" value="1"/>
</dbReference>
<feature type="domain" description="CCHC-type" evidence="3">
    <location>
        <begin position="305"/>
        <end position="318"/>
    </location>
</feature>
<dbReference type="InterPro" id="IPR036875">
    <property type="entry name" value="Znf_CCHC_sf"/>
</dbReference>
<feature type="region of interest" description="Disordered" evidence="2">
    <location>
        <begin position="1"/>
        <end position="42"/>
    </location>
</feature>
<evidence type="ECO:0000313" key="5">
    <source>
        <dbReference type="Proteomes" id="UP001054252"/>
    </source>
</evidence>
<dbReference type="InterPro" id="IPR001878">
    <property type="entry name" value="Znf_CCHC"/>
</dbReference>
<feature type="domain" description="CCHC-type" evidence="3">
    <location>
        <begin position="337"/>
        <end position="352"/>
    </location>
</feature>
<name>A0AAV5HXV3_9ROSI</name>
<dbReference type="Proteomes" id="UP001054252">
    <property type="component" value="Unassembled WGS sequence"/>
</dbReference>
<feature type="domain" description="CCHC-type" evidence="3">
    <location>
        <begin position="185"/>
        <end position="200"/>
    </location>
</feature>
<evidence type="ECO:0000256" key="2">
    <source>
        <dbReference type="SAM" id="MobiDB-lite"/>
    </source>
</evidence>
<dbReference type="GO" id="GO:0008270">
    <property type="term" value="F:zinc ion binding"/>
    <property type="evidence" value="ECO:0007669"/>
    <property type="project" value="UniProtKB-KW"/>
</dbReference>
<accession>A0AAV5HXV3</accession>
<evidence type="ECO:0000313" key="4">
    <source>
        <dbReference type="EMBL" id="GKU93698.1"/>
    </source>
</evidence>
<comment type="caution">
    <text evidence="4">The sequence shown here is derived from an EMBL/GenBank/DDBJ whole genome shotgun (WGS) entry which is preliminary data.</text>
</comment>
<dbReference type="SUPFAM" id="SSF57756">
    <property type="entry name" value="Retrovirus zinc finger-like domains"/>
    <property type="match status" value="4"/>
</dbReference>
<feature type="domain" description="CCHC-type" evidence="3">
    <location>
        <begin position="227"/>
        <end position="242"/>
    </location>
</feature>
<feature type="compositionally biased region" description="Basic and acidic residues" evidence="2">
    <location>
        <begin position="98"/>
        <end position="111"/>
    </location>
</feature>
<keyword evidence="1" id="KW-0862">Zinc</keyword>
<proteinExistence type="predicted"/>
<dbReference type="PANTHER" id="PTHR46978">
    <property type="entry name" value="ZINC KNUCKLE (CCHC-TYPE) FAMILY PROTEIN"/>
    <property type="match status" value="1"/>
</dbReference>
<dbReference type="EMBL" id="BPVZ01000007">
    <property type="protein sequence ID" value="GKU93698.1"/>
    <property type="molecule type" value="Genomic_DNA"/>
</dbReference>
<feature type="compositionally biased region" description="Low complexity" evidence="2">
    <location>
        <begin position="81"/>
        <end position="96"/>
    </location>
</feature>